<evidence type="ECO:0000256" key="1">
    <source>
        <dbReference type="PROSITE-ProRule" id="PRU00176"/>
    </source>
</evidence>
<accession>A0A5J4W497</accession>
<reference evidence="3 4" key="1">
    <citation type="submission" date="2019-03" db="EMBL/GenBank/DDBJ databases">
        <title>Single cell metagenomics reveals metabolic interactions within the superorganism composed of flagellate Streblomastix strix and complex community of Bacteroidetes bacteria on its surface.</title>
        <authorList>
            <person name="Treitli S.C."/>
            <person name="Kolisko M."/>
            <person name="Husnik F."/>
            <person name="Keeling P."/>
            <person name="Hampl V."/>
        </authorList>
    </citation>
    <scope>NUCLEOTIDE SEQUENCE [LARGE SCALE GENOMIC DNA]</scope>
    <source>
        <strain evidence="3">ST1C</strain>
    </source>
</reference>
<dbReference type="SMART" id="SM00360">
    <property type="entry name" value="RRM"/>
    <property type="match status" value="1"/>
</dbReference>
<dbReference type="Gene3D" id="3.30.70.330">
    <property type="match status" value="1"/>
</dbReference>
<dbReference type="OrthoDB" id="8093034at2759"/>
<dbReference type="CDD" id="cd00590">
    <property type="entry name" value="RRM_SF"/>
    <property type="match status" value="1"/>
</dbReference>
<feature type="domain" description="RRM" evidence="2">
    <location>
        <begin position="23"/>
        <end position="99"/>
    </location>
</feature>
<comment type="caution">
    <text evidence="3">The sequence shown here is derived from an EMBL/GenBank/DDBJ whole genome shotgun (WGS) entry which is preliminary data.</text>
</comment>
<dbReference type="SUPFAM" id="SSF54928">
    <property type="entry name" value="RNA-binding domain, RBD"/>
    <property type="match status" value="1"/>
</dbReference>
<evidence type="ECO:0000313" key="3">
    <source>
        <dbReference type="EMBL" id="KAA6389707.1"/>
    </source>
</evidence>
<sequence>MHSPKMRQFSPEISTLNGIEDKREIIVRNIPKSITENMVELIFLPFNQLGKPWIAQHRGFRYLQAHITVFYLEDAEDAVERLNGKVIDGHTLEVGFDWPKDTIQRPGPTRELKVKPIFHPDPPKADEDGKSLIVTNIDPKIGENELKLIFLA</sequence>
<dbReference type="Pfam" id="PF00076">
    <property type="entry name" value="RRM_1"/>
    <property type="match status" value="1"/>
</dbReference>
<feature type="non-terminal residue" evidence="3">
    <location>
        <position position="152"/>
    </location>
</feature>
<name>A0A5J4W497_9EUKA</name>
<evidence type="ECO:0000313" key="4">
    <source>
        <dbReference type="Proteomes" id="UP000324800"/>
    </source>
</evidence>
<dbReference type="Proteomes" id="UP000324800">
    <property type="component" value="Unassembled WGS sequence"/>
</dbReference>
<protein>
    <recommendedName>
        <fullName evidence="2">RRM domain-containing protein</fullName>
    </recommendedName>
</protein>
<dbReference type="InterPro" id="IPR035979">
    <property type="entry name" value="RBD_domain_sf"/>
</dbReference>
<dbReference type="EMBL" id="SNRW01003485">
    <property type="protein sequence ID" value="KAA6389707.1"/>
    <property type="molecule type" value="Genomic_DNA"/>
</dbReference>
<gene>
    <name evidence="3" type="ORF">EZS28_014763</name>
</gene>
<organism evidence="3 4">
    <name type="scientific">Streblomastix strix</name>
    <dbReference type="NCBI Taxonomy" id="222440"/>
    <lineage>
        <taxon>Eukaryota</taxon>
        <taxon>Metamonada</taxon>
        <taxon>Preaxostyla</taxon>
        <taxon>Oxymonadida</taxon>
        <taxon>Streblomastigidae</taxon>
        <taxon>Streblomastix</taxon>
    </lineage>
</organism>
<keyword evidence="1" id="KW-0694">RNA-binding</keyword>
<proteinExistence type="predicted"/>
<evidence type="ECO:0000259" key="2">
    <source>
        <dbReference type="PROSITE" id="PS50102"/>
    </source>
</evidence>
<dbReference type="GO" id="GO:0003723">
    <property type="term" value="F:RNA binding"/>
    <property type="evidence" value="ECO:0007669"/>
    <property type="project" value="UniProtKB-UniRule"/>
</dbReference>
<dbReference type="AlphaFoldDB" id="A0A5J4W497"/>
<dbReference type="InterPro" id="IPR000504">
    <property type="entry name" value="RRM_dom"/>
</dbReference>
<dbReference type="InterPro" id="IPR012677">
    <property type="entry name" value="Nucleotide-bd_a/b_plait_sf"/>
</dbReference>
<dbReference type="PROSITE" id="PS50102">
    <property type="entry name" value="RRM"/>
    <property type="match status" value="1"/>
</dbReference>